<accession>A0ABS7ZR52</accession>
<dbReference type="InterPro" id="IPR011701">
    <property type="entry name" value="MFS"/>
</dbReference>
<feature type="transmembrane region" description="Helical" evidence="4">
    <location>
        <begin position="73"/>
        <end position="90"/>
    </location>
</feature>
<feature type="transmembrane region" description="Helical" evidence="4">
    <location>
        <begin position="131"/>
        <end position="152"/>
    </location>
</feature>
<protein>
    <submittedName>
        <fullName evidence="6">MFS transporter</fullName>
    </submittedName>
</protein>
<evidence type="ECO:0000313" key="6">
    <source>
        <dbReference type="EMBL" id="MCA6063663.1"/>
    </source>
</evidence>
<proteinExistence type="predicted"/>
<evidence type="ECO:0000256" key="1">
    <source>
        <dbReference type="ARBA" id="ARBA00022692"/>
    </source>
</evidence>
<evidence type="ECO:0000313" key="7">
    <source>
        <dbReference type="Proteomes" id="UP000714380"/>
    </source>
</evidence>
<reference evidence="6 7" key="1">
    <citation type="submission" date="2020-12" db="EMBL/GenBank/DDBJ databases">
        <title>Novel Thalassolituus-related marine hydrocarbonoclastic bacteria mediated algae-derived hydrocarbons mineralization in twilight zone of the northern South China Sea.</title>
        <authorList>
            <person name="Dong C."/>
        </authorList>
    </citation>
    <scope>NUCLEOTIDE SEQUENCE [LARGE SCALE GENOMIC DNA]</scope>
    <source>
        <strain evidence="6 7">IMCC1826</strain>
    </source>
</reference>
<dbReference type="PROSITE" id="PS50850">
    <property type="entry name" value="MFS"/>
    <property type="match status" value="1"/>
</dbReference>
<organism evidence="6 7">
    <name type="scientific">Thalassolituus marinus</name>
    <dbReference type="NCBI Taxonomy" id="671053"/>
    <lineage>
        <taxon>Bacteria</taxon>
        <taxon>Pseudomonadati</taxon>
        <taxon>Pseudomonadota</taxon>
        <taxon>Gammaproteobacteria</taxon>
        <taxon>Oceanospirillales</taxon>
        <taxon>Oceanospirillaceae</taxon>
        <taxon>Thalassolituus</taxon>
    </lineage>
</organism>
<feature type="transmembrane region" description="Helical" evidence="4">
    <location>
        <begin position="265"/>
        <end position="283"/>
    </location>
</feature>
<evidence type="ECO:0000256" key="4">
    <source>
        <dbReference type="SAM" id="Phobius"/>
    </source>
</evidence>
<feature type="transmembrane region" description="Helical" evidence="4">
    <location>
        <begin position="289"/>
        <end position="309"/>
    </location>
</feature>
<feature type="transmembrane region" description="Helical" evidence="4">
    <location>
        <begin position="96"/>
        <end position="119"/>
    </location>
</feature>
<dbReference type="PANTHER" id="PTHR23521:SF3">
    <property type="entry name" value="MFS TRANSPORTER"/>
    <property type="match status" value="1"/>
</dbReference>
<evidence type="ECO:0000256" key="3">
    <source>
        <dbReference type="ARBA" id="ARBA00023136"/>
    </source>
</evidence>
<keyword evidence="7" id="KW-1185">Reference proteome</keyword>
<dbReference type="InterPro" id="IPR047200">
    <property type="entry name" value="MFS_YcaD-like"/>
</dbReference>
<evidence type="ECO:0000259" key="5">
    <source>
        <dbReference type="PROSITE" id="PS50850"/>
    </source>
</evidence>
<dbReference type="CDD" id="cd17477">
    <property type="entry name" value="MFS_YcaD_like"/>
    <property type="match status" value="1"/>
</dbReference>
<dbReference type="Pfam" id="PF07690">
    <property type="entry name" value="MFS_1"/>
    <property type="match status" value="1"/>
</dbReference>
<feature type="transmembrane region" description="Helical" evidence="4">
    <location>
        <begin position="158"/>
        <end position="180"/>
    </location>
</feature>
<dbReference type="Proteomes" id="UP000714380">
    <property type="component" value="Unassembled WGS sequence"/>
</dbReference>
<feature type="transmembrane region" description="Helical" evidence="4">
    <location>
        <begin position="235"/>
        <end position="253"/>
    </location>
</feature>
<feature type="transmembrane region" description="Helical" evidence="4">
    <location>
        <begin position="46"/>
        <end position="66"/>
    </location>
</feature>
<keyword evidence="2 4" id="KW-1133">Transmembrane helix</keyword>
<feature type="transmembrane region" description="Helical" evidence="4">
    <location>
        <begin position="201"/>
        <end position="223"/>
    </location>
</feature>
<gene>
    <name evidence="6" type="ORF">I9W95_08580</name>
</gene>
<feature type="transmembrane region" description="Helical" evidence="4">
    <location>
        <begin position="321"/>
        <end position="343"/>
    </location>
</feature>
<feature type="transmembrane region" description="Helical" evidence="4">
    <location>
        <begin position="355"/>
        <end position="374"/>
    </location>
</feature>
<keyword evidence="1 4" id="KW-0812">Transmembrane</keyword>
<comment type="caution">
    <text evidence="6">The sequence shown here is derived from an EMBL/GenBank/DDBJ whole genome shotgun (WGS) entry which is preliminary data.</text>
</comment>
<sequence>MIPLILPITALLSGVALLLLGTGLLNTLLALRGASEGYSDTTMGLIMSGYFVGFFLGTYLALPLISRMGHIRAFAFCAALVASSVLLHVLVVDPIAWGLCRVLTGTALVILYTVIESWLNAQTPADQRGRVFAVYMVVNLAALALAQQFLQFGSAQNFALFAIAAILVSLSLMPVTWTRVHQPEVHDVQRASVRNLYKTAPVALGGALLSGLAMGAFWGLGAVYAARSGLNDHQVATFMSCAIIGGALLQYPLGRYSDRHDRRRVIAVVAGLAALAALVLIPLSASVSGLMLGIAVYGGLAFAIYPLAVAHLVDHLEARDILAGGSGLLLVHGIGAATGPALAGWLMGQTGANALPVWFCVMQGLLVLVAVRNLHTLIEEEPESPSAFVPMVRTTPTALEMLPEEEGLTVSDVGDDAQTAQEVSSASGH</sequence>
<evidence type="ECO:0000256" key="2">
    <source>
        <dbReference type="ARBA" id="ARBA00022989"/>
    </source>
</evidence>
<dbReference type="RefSeq" id="WP_225673871.1">
    <property type="nucleotide sequence ID" value="NZ_JAEDAH010000042.1"/>
</dbReference>
<dbReference type="SUPFAM" id="SSF103473">
    <property type="entry name" value="MFS general substrate transporter"/>
    <property type="match status" value="1"/>
</dbReference>
<dbReference type="Gene3D" id="1.20.1250.20">
    <property type="entry name" value="MFS general substrate transporter like domains"/>
    <property type="match status" value="2"/>
</dbReference>
<keyword evidence="3 4" id="KW-0472">Membrane</keyword>
<dbReference type="InterPro" id="IPR036259">
    <property type="entry name" value="MFS_trans_sf"/>
</dbReference>
<dbReference type="EMBL" id="JAEDAH010000042">
    <property type="protein sequence ID" value="MCA6063663.1"/>
    <property type="molecule type" value="Genomic_DNA"/>
</dbReference>
<feature type="domain" description="Major facilitator superfamily (MFS) profile" evidence="5">
    <location>
        <begin position="199"/>
        <end position="429"/>
    </location>
</feature>
<dbReference type="PANTHER" id="PTHR23521">
    <property type="entry name" value="TRANSPORTER MFS SUPERFAMILY"/>
    <property type="match status" value="1"/>
</dbReference>
<name>A0ABS7ZR52_9GAMM</name>
<dbReference type="InterPro" id="IPR020846">
    <property type="entry name" value="MFS_dom"/>
</dbReference>